<reference evidence="11" key="1">
    <citation type="submission" date="2025-08" db="UniProtKB">
        <authorList>
            <consortium name="RefSeq"/>
        </authorList>
    </citation>
    <scope>IDENTIFICATION</scope>
</reference>
<organism evidence="10 11">
    <name type="scientific">Notechis scutatus</name>
    <name type="common">mainland tiger snake</name>
    <dbReference type="NCBI Taxonomy" id="8663"/>
    <lineage>
        <taxon>Eukaryota</taxon>
        <taxon>Metazoa</taxon>
        <taxon>Chordata</taxon>
        <taxon>Craniata</taxon>
        <taxon>Vertebrata</taxon>
        <taxon>Euteleostomi</taxon>
        <taxon>Lepidosauria</taxon>
        <taxon>Squamata</taxon>
        <taxon>Bifurcata</taxon>
        <taxon>Unidentata</taxon>
        <taxon>Episquamata</taxon>
        <taxon>Toxicofera</taxon>
        <taxon>Serpentes</taxon>
        <taxon>Colubroidea</taxon>
        <taxon>Elapidae</taxon>
        <taxon>Hydrophiinae</taxon>
        <taxon>Notechis</taxon>
    </lineage>
</organism>
<evidence type="ECO:0000256" key="8">
    <source>
        <dbReference type="SAM" id="SignalP"/>
    </source>
</evidence>
<keyword evidence="3 8" id="KW-0732">Signal</keyword>
<dbReference type="GO" id="GO:0005615">
    <property type="term" value="C:extracellular space"/>
    <property type="evidence" value="ECO:0007669"/>
    <property type="project" value="InterPro"/>
</dbReference>
<dbReference type="Gene3D" id="3.10.450.10">
    <property type="match status" value="2"/>
</dbReference>
<dbReference type="InterPro" id="IPR001363">
    <property type="entry name" value="Prot_inh_fetuin_CS"/>
</dbReference>
<keyword evidence="6" id="KW-0325">Glycoprotein</keyword>
<evidence type="ECO:0000256" key="1">
    <source>
        <dbReference type="ARBA" id="ARBA00004613"/>
    </source>
</evidence>
<dbReference type="KEGG" id="nss:113422711"/>
<evidence type="ECO:0000256" key="4">
    <source>
        <dbReference type="ARBA" id="ARBA00022737"/>
    </source>
</evidence>
<dbReference type="GO" id="GO:0007339">
    <property type="term" value="P:binding of sperm to zona pellucida"/>
    <property type="evidence" value="ECO:0007669"/>
    <property type="project" value="TreeGrafter"/>
</dbReference>
<protein>
    <submittedName>
        <fullName evidence="11">Fetuin-B-like isoform X1</fullName>
    </submittedName>
</protein>
<dbReference type="GO" id="GO:0004869">
    <property type="term" value="F:cysteine-type endopeptidase inhibitor activity"/>
    <property type="evidence" value="ECO:0007669"/>
    <property type="project" value="InterPro"/>
</dbReference>
<feature type="domain" description="Cystatin" evidence="9">
    <location>
        <begin position="140"/>
        <end position="250"/>
    </location>
</feature>
<accession>A0A6J1V8M9</accession>
<evidence type="ECO:0000256" key="5">
    <source>
        <dbReference type="ARBA" id="ARBA00023157"/>
    </source>
</evidence>
<evidence type="ECO:0000256" key="6">
    <source>
        <dbReference type="ARBA" id="ARBA00023180"/>
    </source>
</evidence>
<dbReference type="InterPro" id="IPR050735">
    <property type="entry name" value="Kininogen_Fetuin_HRG"/>
</dbReference>
<evidence type="ECO:0000256" key="3">
    <source>
        <dbReference type="ARBA" id="ARBA00022729"/>
    </source>
</evidence>
<feature type="compositionally biased region" description="Polar residues" evidence="7">
    <location>
        <begin position="298"/>
        <end position="318"/>
    </location>
</feature>
<name>A0A6J1V8M9_9SAUR</name>
<dbReference type="CDD" id="cd00042">
    <property type="entry name" value="CY"/>
    <property type="match status" value="1"/>
</dbReference>
<feature type="region of interest" description="Disordered" evidence="7">
    <location>
        <begin position="272"/>
        <end position="365"/>
    </location>
</feature>
<feature type="compositionally biased region" description="Polar residues" evidence="7">
    <location>
        <begin position="272"/>
        <end position="286"/>
    </location>
</feature>
<keyword evidence="4" id="KW-0677">Repeat</keyword>
<feature type="domain" description="Cystatin" evidence="9">
    <location>
        <begin position="21"/>
        <end position="128"/>
    </location>
</feature>
<keyword evidence="2" id="KW-0964">Secreted</keyword>
<evidence type="ECO:0000259" key="9">
    <source>
        <dbReference type="SMART" id="SM00043"/>
    </source>
</evidence>
<feature type="signal peptide" evidence="8">
    <location>
        <begin position="1"/>
        <end position="19"/>
    </location>
</feature>
<comment type="subcellular location">
    <subcellularLocation>
        <location evidence="1">Secreted</location>
    </subcellularLocation>
</comment>
<keyword evidence="5" id="KW-1015">Disulfide bond</keyword>
<gene>
    <name evidence="11" type="primary">LOC113422711</name>
</gene>
<dbReference type="SUPFAM" id="SSF54403">
    <property type="entry name" value="Cystatin/monellin"/>
    <property type="match status" value="2"/>
</dbReference>
<keyword evidence="10" id="KW-1185">Reference proteome</keyword>
<dbReference type="AlphaFoldDB" id="A0A6J1V8M9"/>
<dbReference type="Pfam" id="PF00031">
    <property type="entry name" value="Cystatin"/>
    <property type="match status" value="2"/>
</dbReference>
<dbReference type="GeneID" id="113422711"/>
<dbReference type="PROSITE" id="PS01255">
    <property type="entry name" value="FETUIN_2"/>
    <property type="match status" value="1"/>
</dbReference>
<dbReference type="SMART" id="SM00043">
    <property type="entry name" value="CY"/>
    <property type="match status" value="2"/>
</dbReference>
<dbReference type="InterPro" id="IPR000010">
    <property type="entry name" value="Cystatin_dom"/>
</dbReference>
<dbReference type="InterPro" id="IPR046350">
    <property type="entry name" value="Cystatin_sf"/>
</dbReference>
<feature type="compositionally biased region" description="Polar residues" evidence="7">
    <location>
        <begin position="356"/>
        <end position="365"/>
    </location>
</feature>
<dbReference type="PANTHER" id="PTHR13814:SF10">
    <property type="entry name" value="FETUIN-B"/>
    <property type="match status" value="1"/>
</dbReference>
<evidence type="ECO:0000256" key="2">
    <source>
        <dbReference type="ARBA" id="ARBA00022525"/>
    </source>
</evidence>
<dbReference type="GO" id="GO:0008191">
    <property type="term" value="F:metalloendopeptidase inhibitor activity"/>
    <property type="evidence" value="ECO:0007669"/>
    <property type="project" value="TreeGrafter"/>
</dbReference>
<evidence type="ECO:0000313" key="10">
    <source>
        <dbReference type="Proteomes" id="UP000504612"/>
    </source>
</evidence>
<proteinExistence type="predicted"/>
<dbReference type="FunFam" id="3.10.450.10:FF:000002">
    <property type="entry name" value="Kininogen 1"/>
    <property type="match status" value="1"/>
</dbReference>
<evidence type="ECO:0000313" key="11">
    <source>
        <dbReference type="RefSeq" id="XP_026539616.1"/>
    </source>
</evidence>
<feature type="chain" id="PRO_5026861675" evidence="8">
    <location>
        <begin position="20"/>
        <end position="365"/>
    </location>
</feature>
<sequence>MALLISFLIGIQLFHAVASVPLTQFLHPSCNSLEVKTAAEVALNKHNKYRTEGYIFGLQRIFDAYEISQQDGDSVFFLILDVLETKCHVLSKKLWKECEFRKPYETVFGQCKVIIKLNKHSNDSFMYRNDCILRPHSSPPCPGCPVRQSASEDRFQEIARKSLAKFNAENDHDRYFAILEVTKASSQVVNGMLHAIEFTIQETSCPKRPPVSDITQCSLLPIETAVRGLCKGSMIETWNVGANIVTANCELFPHPSGSEYQELHHLHVNATETPTKQKETVVNNEPSSEHAVPEVQEPNPSSRPSLASPQQIANSRLTKPTIPPFPKGFSQSASCPGEVSIQIPGLQLPSPPLAEASQTESNVQH</sequence>
<dbReference type="Proteomes" id="UP000504612">
    <property type="component" value="Unplaced"/>
</dbReference>
<evidence type="ECO:0000256" key="7">
    <source>
        <dbReference type="SAM" id="MobiDB-lite"/>
    </source>
</evidence>
<dbReference type="RefSeq" id="XP_026539616.1">
    <property type="nucleotide sequence ID" value="XM_026683831.1"/>
</dbReference>
<dbReference type="PANTHER" id="PTHR13814">
    <property type="entry name" value="FETUIN"/>
    <property type="match status" value="1"/>
</dbReference>